<proteinExistence type="predicted"/>
<keyword evidence="3" id="KW-0964">Secreted</keyword>
<dbReference type="PROSITE" id="PS01187">
    <property type="entry name" value="EGF_CA"/>
    <property type="match status" value="2"/>
</dbReference>
<dbReference type="FunFam" id="2.10.25.10:FF:000038">
    <property type="entry name" value="Fibrillin 2"/>
    <property type="match status" value="2"/>
</dbReference>
<dbReference type="InterPro" id="IPR018097">
    <property type="entry name" value="EGF_Ca-bd_CS"/>
</dbReference>
<dbReference type="InterPro" id="IPR001881">
    <property type="entry name" value="EGF-like_Ca-bd_dom"/>
</dbReference>
<dbReference type="InterPro" id="IPR008979">
    <property type="entry name" value="Galactose-bd-like_sf"/>
</dbReference>
<keyword evidence="7" id="KW-0479">Metal-binding</keyword>
<comment type="subcellular location">
    <subcellularLocation>
        <location evidence="1">Membrane</location>
        <topology evidence="1">Single-pass type I membrane protein</topology>
    </subcellularLocation>
    <subcellularLocation>
        <location evidence="2">Secreted</location>
    </subcellularLocation>
</comment>
<keyword evidence="11" id="KW-1133">Transmembrane helix</keyword>
<evidence type="ECO:0000256" key="17">
    <source>
        <dbReference type="SAM" id="SignalP"/>
    </source>
</evidence>
<dbReference type="PROSITE" id="PS50026">
    <property type="entry name" value="EGF_3"/>
    <property type="match status" value="5"/>
</dbReference>
<accession>A0AAU9VV70</accession>
<keyword evidence="14" id="KW-0675">Receptor</keyword>
<dbReference type="PROSITE" id="PS00010">
    <property type="entry name" value="ASX_HYDROXYL"/>
    <property type="match status" value="5"/>
</dbReference>
<dbReference type="SMART" id="SM00179">
    <property type="entry name" value="EGF_CA"/>
    <property type="match status" value="5"/>
</dbReference>
<dbReference type="PROSITE" id="PS01186">
    <property type="entry name" value="EGF_2"/>
    <property type="match status" value="5"/>
</dbReference>
<keyword evidence="15" id="KW-0325">Glycoprotein</keyword>
<feature type="domain" description="EGF-like" evidence="18">
    <location>
        <begin position="870"/>
        <end position="911"/>
    </location>
</feature>
<evidence type="ECO:0000256" key="14">
    <source>
        <dbReference type="ARBA" id="ARBA00023170"/>
    </source>
</evidence>
<evidence type="ECO:0000256" key="2">
    <source>
        <dbReference type="ARBA" id="ARBA00004613"/>
    </source>
</evidence>
<dbReference type="PANTHER" id="PTHR24040">
    <property type="entry name" value="LAMININ G-LIKE DOMAIN-CONTAINING PROTEIN"/>
    <property type="match status" value="1"/>
</dbReference>
<reference evidence="19 20" key="1">
    <citation type="submission" date="2022-05" db="EMBL/GenBank/DDBJ databases">
        <authorList>
            <consortium name="Genoscope - CEA"/>
            <person name="William W."/>
        </authorList>
    </citation>
    <scope>NUCLEOTIDE SEQUENCE [LARGE SCALE GENOMIC DNA]</scope>
</reference>
<keyword evidence="4 16" id="KW-0245">EGF-like domain</keyword>
<evidence type="ECO:0000256" key="15">
    <source>
        <dbReference type="ARBA" id="ARBA00023180"/>
    </source>
</evidence>
<dbReference type="SMART" id="SM00181">
    <property type="entry name" value="EGF"/>
    <property type="match status" value="7"/>
</dbReference>
<dbReference type="InterPro" id="IPR006585">
    <property type="entry name" value="FTP1"/>
</dbReference>
<dbReference type="SUPFAM" id="SSF49785">
    <property type="entry name" value="Galactose-binding domain-like"/>
    <property type="match status" value="3"/>
</dbReference>
<dbReference type="InterPro" id="IPR000152">
    <property type="entry name" value="EGF-type_Asp/Asn_hydroxyl_site"/>
</dbReference>
<protein>
    <recommendedName>
        <fullName evidence="18">EGF-like domain-containing protein</fullName>
    </recommendedName>
</protein>
<feature type="domain" description="EGF-like" evidence="18">
    <location>
        <begin position="790"/>
        <end position="830"/>
    </location>
</feature>
<dbReference type="GO" id="GO:0005509">
    <property type="term" value="F:calcium ion binding"/>
    <property type="evidence" value="ECO:0007669"/>
    <property type="project" value="InterPro"/>
</dbReference>
<gene>
    <name evidence="19" type="ORF">PMEA_00017101</name>
</gene>
<name>A0AAU9VV70_9CNID</name>
<evidence type="ECO:0000256" key="4">
    <source>
        <dbReference type="ARBA" id="ARBA00022536"/>
    </source>
</evidence>
<dbReference type="SUPFAM" id="SSF57184">
    <property type="entry name" value="Growth factor receptor domain"/>
    <property type="match status" value="2"/>
</dbReference>
<keyword evidence="5" id="KW-0254">Endocytosis</keyword>
<evidence type="ECO:0000256" key="8">
    <source>
        <dbReference type="ARBA" id="ARBA00022729"/>
    </source>
</evidence>
<evidence type="ECO:0000256" key="11">
    <source>
        <dbReference type="ARBA" id="ARBA00022989"/>
    </source>
</evidence>
<dbReference type="GO" id="GO:0006897">
    <property type="term" value="P:endocytosis"/>
    <property type="evidence" value="ECO:0007669"/>
    <property type="project" value="UniProtKB-KW"/>
</dbReference>
<dbReference type="FunFam" id="2.10.25.10:FF:000009">
    <property type="entry name" value="Low-density lipoprotein receptor isoform 1"/>
    <property type="match status" value="1"/>
</dbReference>
<dbReference type="AlphaFoldDB" id="A0AAU9VV70"/>
<feature type="domain" description="EGF-like" evidence="18">
    <location>
        <begin position="744"/>
        <end position="783"/>
    </location>
</feature>
<dbReference type="Proteomes" id="UP001159428">
    <property type="component" value="Unassembled WGS sequence"/>
</dbReference>
<evidence type="ECO:0000313" key="20">
    <source>
        <dbReference type="Proteomes" id="UP001159428"/>
    </source>
</evidence>
<evidence type="ECO:0000256" key="7">
    <source>
        <dbReference type="ARBA" id="ARBA00022723"/>
    </source>
</evidence>
<evidence type="ECO:0000256" key="13">
    <source>
        <dbReference type="ARBA" id="ARBA00023157"/>
    </source>
</evidence>
<dbReference type="Gene3D" id="2.60.120.260">
    <property type="entry name" value="Galactose-binding domain-like"/>
    <property type="match status" value="4"/>
</dbReference>
<evidence type="ECO:0000313" key="19">
    <source>
        <dbReference type="EMBL" id="CAH3036730.1"/>
    </source>
</evidence>
<feature type="domain" description="EGF-like" evidence="18">
    <location>
        <begin position="703"/>
        <end position="743"/>
    </location>
</feature>
<dbReference type="Pfam" id="PF22633">
    <property type="entry name" value="F5_F8_type_C_2"/>
    <property type="match status" value="1"/>
</dbReference>
<evidence type="ECO:0000256" key="12">
    <source>
        <dbReference type="ARBA" id="ARBA00023136"/>
    </source>
</evidence>
<organism evidence="19 20">
    <name type="scientific">Pocillopora meandrina</name>
    <dbReference type="NCBI Taxonomy" id="46732"/>
    <lineage>
        <taxon>Eukaryota</taxon>
        <taxon>Metazoa</taxon>
        <taxon>Cnidaria</taxon>
        <taxon>Anthozoa</taxon>
        <taxon>Hexacorallia</taxon>
        <taxon>Scleractinia</taxon>
        <taxon>Astrocoeniina</taxon>
        <taxon>Pocilloporidae</taxon>
        <taxon>Pocillopora</taxon>
    </lineage>
</organism>
<sequence>MKKATVIGILCLVLLQFLQTASSEDINVAYKRPVQTNLRSHQSYGYAHEAVDDSKFGMKETCFESLRKFKNPWLQIDLGKNLWVENVRIKSKKDLSNIDIRIGNTDADLTSNPLCLKSRRIPKFTRTSFSCAEPMLGRYVFIAAKDYFQLCDVQVFLNADAMDKNIKYLVNNNGNDKEMLEQGQYKFRDHSPHEVSAEISLSNPRRNVRVDRKDLVIDLPPRTGSLTFNAAVLIPVKRSRDSRTDKCESNGGKSEQKYISGAVDRAQGSEVVTVKTHYKSDICQLKNKCGDLHGSKCDTKFISPLFPPGSYYCKCNPGFVSSSSTKLPIDNYVLPGEKCIKGRPPQIWHSKQNLALLKKVIASSTDNLEGCEKEKCKHKEAFPRFVVDGNPRTCFRSHTEDKPCLIVYLGDLQPVSLVRIQSAEKQTKKRNTGLKDVGIFVGNIIGKKQKAFGPAASRFAIDGDASTCFKAKNGRQRNWRVNLGKNVRVARVFLLLHAKFRWKSTSIDIDTKVCLNINVYGARKGNYFDCGHPVTGDDMVIMWPSKYIDYIQLCEVEVFQTKIINLAGKRPTKSSTNEKESYRGCDQKLDKPFSTGVGSRSKQIKWWSVDLIALCKIHLVRIVTASGYKPEHLKGLKIQADDGENAFGKGRHVASLDSPNEEPVQTIILQKNIKARFVTLALHKERLELQFREVEIYNGPLLAIDDCKRPDICPNNLKCVNGKKSYKCVCPDGFRKVGSNKCEDINECEKPTLNKCGKTSTCVNEPGHYNCTCRNGFVLDKSGHKLECKDIDECAVKKSCHVDASCFNSPGSFNCTCSHGFGGDGYKSCLQLPRCSNGKCKENLICKNFKDTDLCDCKGGYHFNGKICVEINECEKKYICGPTAVCEDTYGSYKCNCPDGFFFNKTNKKCEDNDECTISHSCHSNMICTNTFGSYSCSCDQGYRSEKLYCAGND</sequence>
<dbReference type="CDD" id="cd00054">
    <property type="entry name" value="EGF_CA"/>
    <property type="match status" value="5"/>
</dbReference>
<dbReference type="InterPro" id="IPR009030">
    <property type="entry name" value="Growth_fac_rcpt_cys_sf"/>
</dbReference>
<comment type="caution">
    <text evidence="16">Lacks conserved residue(s) required for the propagation of feature annotation.</text>
</comment>
<dbReference type="SMART" id="SM00607">
    <property type="entry name" value="FTP"/>
    <property type="match status" value="1"/>
</dbReference>
<evidence type="ECO:0000256" key="3">
    <source>
        <dbReference type="ARBA" id="ARBA00022525"/>
    </source>
</evidence>
<keyword evidence="20" id="KW-1185">Reference proteome</keyword>
<dbReference type="InterPro" id="IPR000742">
    <property type="entry name" value="EGF"/>
</dbReference>
<feature type="chain" id="PRO_5043784734" description="EGF-like domain-containing protein" evidence="17">
    <location>
        <begin position="24"/>
        <end position="954"/>
    </location>
</feature>
<keyword evidence="9" id="KW-0677">Repeat</keyword>
<comment type="caution">
    <text evidence="19">The sequence shown here is derived from an EMBL/GenBank/DDBJ whole genome shotgun (WGS) entry which is preliminary data.</text>
</comment>
<feature type="signal peptide" evidence="17">
    <location>
        <begin position="1"/>
        <end position="23"/>
    </location>
</feature>
<keyword evidence="8 17" id="KW-0732">Signal</keyword>
<evidence type="ECO:0000256" key="16">
    <source>
        <dbReference type="PROSITE-ProRule" id="PRU00076"/>
    </source>
</evidence>
<evidence type="ECO:0000259" key="18">
    <source>
        <dbReference type="PROSITE" id="PS50026"/>
    </source>
</evidence>
<dbReference type="InterPro" id="IPR049883">
    <property type="entry name" value="NOTCH1_EGF-like"/>
</dbReference>
<dbReference type="PANTHER" id="PTHR24040:SF13">
    <property type="entry name" value="FIBROPELLIN-1"/>
    <property type="match status" value="1"/>
</dbReference>
<dbReference type="InterPro" id="IPR051145">
    <property type="entry name" value="GAS-SHBG-PROS"/>
</dbReference>
<keyword evidence="6" id="KW-0812">Transmembrane</keyword>
<keyword evidence="13" id="KW-1015">Disulfide bond</keyword>
<evidence type="ECO:0000256" key="9">
    <source>
        <dbReference type="ARBA" id="ARBA00022737"/>
    </source>
</evidence>
<dbReference type="Pfam" id="PF07645">
    <property type="entry name" value="EGF_CA"/>
    <property type="match status" value="5"/>
</dbReference>
<dbReference type="GO" id="GO:0005576">
    <property type="term" value="C:extracellular region"/>
    <property type="evidence" value="ECO:0007669"/>
    <property type="project" value="UniProtKB-SubCell"/>
</dbReference>
<evidence type="ECO:0000256" key="6">
    <source>
        <dbReference type="ARBA" id="ARBA00022692"/>
    </source>
</evidence>
<evidence type="ECO:0000256" key="10">
    <source>
        <dbReference type="ARBA" id="ARBA00022837"/>
    </source>
</evidence>
<keyword evidence="10" id="KW-0106">Calcium</keyword>
<keyword evidence="12" id="KW-0472">Membrane</keyword>
<feature type="domain" description="EGF-like" evidence="18">
    <location>
        <begin position="912"/>
        <end position="951"/>
    </location>
</feature>
<dbReference type="EMBL" id="CALNXJ010000003">
    <property type="protein sequence ID" value="CAH3036730.1"/>
    <property type="molecule type" value="Genomic_DNA"/>
</dbReference>
<evidence type="ECO:0000256" key="1">
    <source>
        <dbReference type="ARBA" id="ARBA00004479"/>
    </source>
</evidence>
<dbReference type="Gene3D" id="2.10.25.10">
    <property type="entry name" value="Laminin"/>
    <property type="match status" value="6"/>
</dbReference>
<dbReference type="GO" id="GO:0016020">
    <property type="term" value="C:membrane"/>
    <property type="evidence" value="ECO:0007669"/>
    <property type="project" value="UniProtKB-SubCell"/>
</dbReference>
<evidence type="ECO:0000256" key="5">
    <source>
        <dbReference type="ARBA" id="ARBA00022583"/>
    </source>
</evidence>